<name>A0A6J7JQU2_9ZZZZ</name>
<dbReference type="SMART" id="SM00020">
    <property type="entry name" value="Tryp_SPc"/>
    <property type="match status" value="1"/>
</dbReference>
<dbReference type="PRINTS" id="PR00722">
    <property type="entry name" value="CHYMOTRYPSIN"/>
</dbReference>
<feature type="domain" description="Peptidase S1" evidence="3">
    <location>
        <begin position="14"/>
        <end position="264"/>
    </location>
</feature>
<sequence>MRPHRRRTLLTVLVVGASICLAAPAAAATTGPTPKVINGSLGSPLAAASVALETTTGYCTAGLWKPRILVTAAHCINGDGAGAPGFTAAELTIFAPGSDKSTGPSAVKVSQIIYNPNWTKTRDDIAFLVLDAPLATPIITRMATADEVAALAAEGSTISYVGYGLTGPRADESSVTSTVPYAVSQPMSTRTDSPGVFELAGDGVHGTCAGDSGGPFMVAVGSDLLYLGPLSGGSGPPCEDPSEESSDEAAIASVHTELIAAALAAAGEAADPTACAQGPDLKRECVGGRTWTYSFCWSARKATLQRETAGVWNQVARTTGRKLRACGRKTPYEINFTIAGEPGAVRYRVVLPKQAGLARGATDDFTLTVT</sequence>
<dbReference type="InterPro" id="IPR018114">
    <property type="entry name" value="TRYPSIN_HIS"/>
</dbReference>
<evidence type="ECO:0000313" key="4">
    <source>
        <dbReference type="EMBL" id="CAB4946098.1"/>
    </source>
</evidence>
<evidence type="ECO:0000256" key="1">
    <source>
        <dbReference type="ARBA" id="ARBA00007664"/>
    </source>
</evidence>
<evidence type="ECO:0000256" key="2">
    <source>
        <dbReference type="ARBA" id="ARBA00023157"/>
    </source>
</evidence>
<dbReference type="AlphaFoldDB" id="A0A6J7JQU2"/>
<keyword evidence="2" id="KW-1015">Disulfide bond</keyword>
<dbReference type="PANTHER" id="PTHR24276:SF98">
    <property type="entry name" value="FI18310P1-RELATED"/>
    <property type="match status" value="1"/>
</dbReference>
<dbReference type="InterPro" id="IPR001254">
    <property type="entry name" value="Trypsin_dom"/>
</dbReference>
<gene>
    <name evidence="4" type="ORF">UFOPK3772_01244</name>
</gene>
<protein>
    <submittedName>
        <fullName evidence="4">Unannotated protein</fullName>
    </submittedName>
</protein>
<dbReference type="InterPro" id="IPR033116">
    <property type="entry name" value="TRYPSIN_SER"/>
</dbReference>
<organism evidence="4">
    <name type="scientific">freshwater metagenome</name>
    <dbReference type="NCBI Taxonomy" id="449393"/>
    <lineage>
        <taxon>unclassified sequences</taxon>
        <taxon>metagenomes</taxon>
        <taxon>ecological metagenomes</taxon>
    </lineage>
</organism>
<dbReference type="Gene3D" id="2.40.10.10">
    <property type="entry name" value="Trypsin-like serine proteases"/>
    <property type="match status" value="1"/>
</dbReference>
<dbReference type="InterPro" id="IPR043504">
    <property type="entry name" value="Peptidase_S1_PA_chymotrypsin"/>
</dbReference>
<comment type="similarity">
    <text evidence="1">Belongs to the peptidase S1 family.</text>
</comment>
<dbReference type="InterPro" id="IPR009003">
    <property type="entry name" value="Peptidase_S1_PA"/>
</dbReference>
<dbReference type="PROSITE" id="PS50240">
    <property type="entry name" value="TRYPSIN_DOM"/>
    <property type="match status" value="1"/>
</dbReference>
<dbReference type="GO" id="GO:0006508">
    <property type="term" value="P:proteolysis"/>
    <property type="evidence" value="ECO:0007669"/>
    <property type="project" value="InterPro"/>
</dbReference>
<accession>A0A6J7JQU2</accession>
<dbReference type="PROSITE" id="PS00135">
    <property type="entry name" value="TRYPSIN_SER"/>
    <property type="match status" value="1"/>
</dbReference>
<dbReference type="InterPro" id="IPR001314">
    <property type="entry name" value="Peptidase_S1A"/>
</dbReference>
<dbReference type="EMBL" id="CAFBNE010000032">
    <property type="protein sequence ID" value="CAB4946098.1"/>
    <property type="molecule type" value="Genomic_DNA"/>
</dbReference>
<dbReference type="Pfam" id="PF00089">
    <property type="entry name" value="Trypsin"/>
    <property type="match status" value="1"/>
</dbReference>
<dbReference type="GO" id="GO:0004252">
    <property type="term" value="F:serine-type endopeptidase activity"/>
    <property type="evidence" value="ECO:0007669"/>
    <property type="project" value="InterPro"/>
</dbReference>
<dbReference type="SUPFAM" id="SSF50494">
    <property type="entry name" value="Trypsin-like serine proteases"/>
    <property type="match status" value="1"/>
</dbReference>
<reference evidence="4" key="1">
    <citation type="submission" date="2020-05" db="EMBL/GenBank/DDBJ databases">
        <authorList>
            <person name="Chiriac C."/>
            <person name="Salcher M."/>
            <person name="Ghai R."/>
            <person name="Kavagutti S V."/>
        </authorList>
    </citation>
    <scope>NUCLEOTIDE SEQUENCE</scope>
</reference>
<dbReference type="InterPro" id="IPR050430">
    <property type="entry name" value="Peptidase_S1"/>
</dbReference>
<dbReference type="PANTHER" id="PTHR24276">
    <property type="entry name" value="POLYSERASE-RELATED"/>
    <property type="match status" value="1"/>
</dbReference>
<evidence type="ECO:0000259" key="3">
    <source>
        <dbReference type="PROSITE" id="PS50240"/>
    </source>
</evidence>
<dbReference type="PROSITE" id="PS00134">
    <property type="entry name" value="TRYPSIN_HIS"/>
    <property type="match status" value="1"/>
</dbReference>
<proteinExistence type="inferred from homology"/>